<reference evidence="7 8" key="1">
    <citation type="submission" date="2021-06" db="EMBL/GenBank/DDBJ databases">
        <title>Caerostris darwini draft genome.</title>
        <authorList>
            <person name="Kono N."/>
            <person name="Arakawa K."/>
        </authorList>
    </citation>
    <scope>NUCLEOTIDE SEQUENCE [LARGE SCALE GENOMIC DNA]</scope>
</reference>
<dbReference type="InterPro" id="IPR036388">
    <property type="entry name" value="WH-like_DNA-bd_sf"/>
</dbReference>
<keyword evidence="2 4" id="KW-0238">DNA-binding</keyword>
<comment type="subcellular location">
    <subcellularLocation>
        <location evidence="1 4">Nucleus</location>
    </subcellularLocation>
</comment>
<dbReference type="SUPFAM" id="SSF46785">
    <property type="entry name" value="Winged helix' DNA-binding domain"/>
    <property type="match status" value="1"/>
</dbReference>
<proteinExistence type="predicted"/>
<keyword evidence="3 4" id="KW-0539">Nucleus</keyword>
<evidence type="ECO:0000256" key="5">
    <source>
        <dbReference type="SAM" id="MobiDB-lite"/>
    </source>
</evidence>
<feature type="compositionally biased region" description="Basic and acidic residues" evidence="5">
    <location>
        <begin position="169"/>
        <end position="189"/>
    </location>
</feature>
<dbReference type="PROSITE" id="PS00658">
    <property type="entry name" value="FORK_HEAD_2"/>
    <property type="match status" value="1"/>
</dbReference>
<dbReference type="InterPro" id="IPR051770">
    <property type="entry name" value="Forkhead_box_regulator"/>
</dbReference>
<feature type="domain" description="Fork-head" evidence="6">
    <location>
        <begin position="202"/>
        <end position="296"/>
    </location>
</feature>
<dbReference type="EMBL" id="BPLQ01004710">
    <property type="protein sequence ID" value="GIY10107.1"/>
    <property type="molecule type" value="Genomic_DNA"/>
</dbReference>
<gene>
    <name evidence="7" type="primary">foxf1-b</name>
    <name evidence="7" type="ORF">CDAR_550971</name>
</gene>
<dbReference type="GO" id="GO:0000981">
    <property type="term" value="F:DNA-binding transcription factor activity, RNA polymerase II-specific"/>
    <property type="evidence" value="ECO:0007669"/>
    <property type="project" value="TreeGrafter"/>
</dbReference>
<evidence type="ECO:0000256" key="3">
    <source>
        <dbReference type="ARBA" id="ARBA00023242"/>
    </source>
</evidence>
<organism evidence="7 8">
    <name type="scientific">Caerostris darwini</name>
    <dbReference type="NCBI Taxonomy" id="1538125"/>
    <lineage>
        <taxon>Eukaryota</taxon>
        <taxon>Metazoa</taxon>
        <taxon>Ecdysozoa</taxon>
        <taxon>Arthropoda</taxon>
        <taxon>Chelicerata</taxon>
        <taxon>Arachnida</taxon>
        <taxon>Araneae</taxon>
        <taxon>Araneomorphae</taxon>
        <taxon>Entelegynae</taxon>
        <taxon>Araneoidea</taxon>
        <taxon>Araneidae</taxon>
        <taxon>Caerostris</taxon>
    </lineage>
</organism>
<evidence type="ECO:0000313" key="8">
    <source>
        <dbReference type="Proteomes" id="UP001054837"/>
    </source>
</evidence>
<evidence type="ECO:0000256" key="2">
    <source>
        <dbReference type="ARBA" id="ARBA00023125"/>
    </source>
</evidence>
<dbReference type="InterPro" id="IPR030456">
    <property type="entry name" value="TF_fork_head_CS_2"/>
</dbReference>
<dbReference type="PROSITE" id="PS50039">
    <property type="entry name" value="FORK_HEAD_3"/>
    <property type="match status" value="1"/>
</dbReference>
<dbReference type="FunFam" id="1.10.10.10:FF:000071">
    <property type="entry name" value="Forkhead box F1"/>
    <property type="match status" value="1"/>
</dbReference>
<protein>
    <submittedName>
        <fullName evidence="7">Forkhead box protein F1-B</fullName>
    </submittedName>
</protein>
<name>A0AAV4QPL8_9ARAC</name>
<feature type="region of interest" description="Disordered" evidence="5">
    <location>
        <begin position="169"/>
        <end position="198"/>
    </location>
</feature>
<dbReference type="InterPro" id="IPR018122">
    <property type="entry name" value="TF_fork_head_CS_1"/>
</dbReference>
<dbReference type="PANTHER" id="PTHR46262">
    <property type="entry name" value="FORKHEAD BOX PROTEIN BINIOU"/>
    <property type="match status" value="1"/>
</dbReference>
<evidence type="ECO:0000313" key="7">
    <source>
        <dbReference type="EMBL" id="GIY10107.1"/>
    </source>
</evidence>
<dbReference type="GO" id="GO:0001710">
    <property type="term" value="P:mesodermal cell fate commitment"/>
    <property type="evidence" value="ECO:0007669"/>
    <property type="project" value="UniProtKB-ARBA"/>
</dbReference>
<dbReference type="InterPro" id="IPR001766">
    <property type="entry name" value="Fork_head_dom"/>
</dbReference>
<sequence>MTLDELNIQYCRNTPSSNQKDAIYEESNNGGINNTSPVQSYIFNSMQNNERLSSCSEIASEDDDRNNAYRMFNNMFQRPPTTQCFKNEMQYDDMQTYVTSSFRQTLIPEKPMENQPEQITTANIKLEKYSQMVTNNGTEAVQEMIPLDHHNRDSSESISTKEEICVVDSDRGTDKTEEEITPKDKDYGSTKKSGSGMRKLEKPPYSYIALIVMAIQSSPTMKLTLNEIYEYLQSKFSFFRGEYKGWKNSVRHNLSLNDCFIKLPKGVGRPGKGHYWTVDPASVTVFQDGSSKRRPRGFKRRCHIPDMQRYSMYYAGGIPSPPMMGFDMMSQGNPCGPLQQTALANLLQPYQSESNDLLGKRNPRLTVRRKCGMSFHPCYYQNSSPSGSVIGYEGLNQHNPGVPPVSMGTISTNMSGLQPYFSTSEQMMMTGIPSNPQHYGYSMSNNNSALNINPSGMVTSSHYMSSCAVAGATNSPLNSPATGSDFGGVATTAPPSMAYGANASDQNPVVASWPVLNGVSSAADTYIKQSPLSPTSSAGSISPNIVTPGTPQAEGINYSTTGPEQVCQRIMGSDSAEMQVSALSSAMNQWSVRLPQSLASQTCDRNYMDSVSQQTIESSVQNNVSLPSISSLCNSLTPNIPVTQDTSYVENKYYICTTGSSAFAQ</sequence>
<dbReference type="AlphaFoldDB" id="A0AAV4QPL8"/>
<dbReference type="Proteomes" id="UP001054837">
    <property type="component" value="Unassembled WGS sequence"/>
</dbReference>
<dbReference type="PANTHER" id="PTHR46262:SF2">
    <property type="entry name" value="FORKHEAD BOX PROTEIN BINIOU"/>
    <property type="match status" value="1"/>
</dbReference>
<evidence type="ECO:0000256" key="4">
    <source>
        <dbReference type="PROSITE-ProRule" id="PRU00089"/>
    </source>
</evidence>
<dbReference type="InterPro" id="IPR036390">
    <property type="entry name" value="WH_DNA-bd_sf"/>
</dbReference>
<comment type="caution">
    <text evidence="7">The sequence shown here is derived from an EMBL/GenBank/DDBJ whole genome shotgun (WGS) entry which is preliminary data.</text>
</comment>
<feature type="DNA-binding region" description="Fork-head" evidence="4">
    <location>
        <begin position="202"/>
        <end position="296"/>
    </location>
</feature>
<dbReference type="GO" id="GO:0000978">
    <property type="term" value="F:RNA polymerase II cis-regulatory region sequence-specific DNA binding"/>
    <property type="evidence" value="ECO:0007669"/>
    <property type="project" value="TreeGrafter"/>
</dbReference>
<evidence type="ECO:0000259" key="6">
    <source>
        <dbReference type="PROSITE" id="PS50039"/>
    </source>
</evidence>
<accession>A0AAV4QPL8</accession>
<dbReference type="Gene3D" id="1.10.10.10">
    <property type="entry name" value="Winged helix-like DNA-binding domain superfamily/Winged helix DNA-binding domain"/>
    <property type="match status" value="1"/>
</dbReference>
<dbReference type="PROSITE" id="PS00657">
    <property type="entry name" value="FORK_HEAD_1"/>
    <property type="match status" value="1"/>
</dbReference>
<dbReference type="Pfam" id="PF00250">
    <property type="entry name" value="Forkhead"/>
    <property type="match status" value="1"/>
</dbReference>
<dbReference type="GO" id="GO:0009887">
    <property type="term" value="P:animal organ morphogenesis"/>
    <property type="evidence" value="ECO:0007669"/>
    <property type="project" value="TreeGrafter"/>
</dbReference>
<evidence type="ECO:0000256" key="1">
    <source>
        <dbReference type="ARBA" id="ARBA00004123"/>
    </source>
</evidence>
<dbReference type="GO" id="GO:0005634">
    <property type="term" value="C:nucleus"/>
    <property type="evidence" value="ECO:0007669"/>
    <property type="project" value="UniProtKB-SubCell"/>
</dbReference>
<dbReference type="PRINTS" id="PR00053">
    <property type="entry name" value="FORKHEAD"/>
</dbReference>
<keyword evidence="8" id="KW-1185">Reference proteome</keyword>
<dbReference type="SMART" id="SM00339">
    <property type="entry name" value="FH"/>
    <property type="match status" value="1"/>
</dbReference>